<protein>
    <recommendedName>
        <fullName evidence="4">DUF4294 domain-containing protein</fullName>
    </recommendedName>
</protein>
<evidence type="ECO:0000313" key="3">
    <source>
        <dbReference type="Proteomes" id="UP000588604"/>
    </source>
</evidence>
<name>A0A841MV22_9BACT</name>
<sequence>MKILPFLILVLTSLNSFGQILEFDSNVNESTEDQSYVYKKFYPDYEFILAYAQKSFWFKRQEYSVLTYNGSDWELKKWSFELKEEKIKKSKVKSRILEKEKVIELLNVLESKGFFSLNQDSLNWAKKNLGNGRMLHQSILDGVSEYFEVISSSGHRIYSAHEPVQKQEFVYIGQREIFLDCLNKFLELINTK</sequence>
<comment type="caution">
    <text evidence="2">The sequence shown here is derived from an EMBL/GenBank/DDBJ whole genome shotgun (WGS) entry which is preliminary data.</text>
</comment>
<feature type="chain" id="PRO_5032683510" description="DUF4294 domain-containing protein" evidence="1">
    <location>
        <begin position="19"/>
        <end position="192"/>
    </location>
</feature>
<accession>A0A841MV22</accession>
<keyword evidence="1" id="KW-0732">Signal</keyword>
<evidence type="ECO:0008006" key="4">
    <source>
        <dbReference type="Google" id="ProtNLM"/>
    </source>
</evidence>
<reference evidence="2 3" key="1">
    <citation type="submission" date="2020-08" db="EMBL/GenBank/DDBJ databases">
        <title>Genomic Encyclopedia of Type Strains, Phase IV (KMG-IV): sequencing the most valuable type-strain genomes for metagenomic binning, comparative biology and taxonomic classification.</title>
        <authorList>
            <person name="Goeker M."/>
        </authorList>
    </citation>
    <scope>NUCLEOTIDE SEQUENCE [LARGE SCALE GENOMIC DNA]</scope>
    <source>
        <strain evidence="2 3">DSM 102044</strain>
    </source>
</reference>
<keyword evidence="3" id="KW-1185">Reference proteome</keyword>
<dbReference type="AlphaFoldDB" id="A0A841MV22"/>
<dbReference type="Proteomes" id="UP000588604">
    <property type="component" value="Unassembled WGS sequence"/>
</dbReference>
<evidence type="ECO:0000313" key="2">
    <source>
        <dbReference type="EMBL" id="MBB6326335.1"/>
    </source>
</evidence>
<evidence type="ECO:0000256" key="1">
    <source>
        <dbReference type="SAM" id="SignalP"/>
    </source>
</evidence>
<feature type="signal peptide" evidence="1">
    <location>
        <begin position="1"/>
        <end position="18"/>
    </location>
</feature>
<proteinExistence type="predicted"/>
<gene>
    <name evidence="2" type="ORF">FHS59_001963</name>
</gene>
<dbReference type="RefSeq" id="WP_184494946.1">
    <property type="nucleotide sequence ID" value="NZ_JACIJO010000002.1"/>
</dbReference>
<organism evidence="2 3">
    <name type="scientific">Algoriphagus iocasae</name>
    <dbReference type="NCBI Taxonomy" id="1836499"/>
    <lineage>
        <taxon>Bacteria</taxon>
        <taxon>Pseudomonadati</taxon>
        <taxon>Bacteroidota</taxon>
        <taxon>Cytophagia</taxon>
        <taxon>Cytophagales</taxon>
        <taxon>Cyclobacteriaceae</taxon>
        <taxon>Algoriphagus</taxon>
    </lineage>
</organism>
<dbReference type="EMBL" id="JACIJO010000002">
    <property type="protein sequence ID" value="MBB6326335.1"/>
    <property type="molecule type" value="Genomic_DNA"/>
</dbReference>